<dbReference type="STRING" id="856736.SAMN04488058_101413"/>
<dbReference type="RefSeq" id="WP_092262899.1">
    <property type="nucleotide sequence ID" value="NZ_FNZA01000001.1"/>
</dbReference>
<keyword evidence="2" id="KW-1185">Reference proteome</keyword>
<evidence type="ECO:0000313" key="1">
    <source>
        <dbReference type="EMBL" id="SEI71335.1"/>
    </source>
</evidence>
<proteinExistence type="predicted"/>
<dbReference type="Proteomes" id="UP000199223">
    <property type="component" value="Unassembled WGS sequence"/>
</dbReference>
<protein>
    <submittedName>
        <fullName evidence="1">Uncharacterized protein</fullName>
    </submittedName>
</protein>
<sequence length="84" mass="9322">MKVLEDGGEILTLQLSRDELSVLSAGLLSTLDLLTHPDAERDLQLDLEREFRNRVGLSRQAAYTLIQQVVGVLRGEPEPGEHQA</sequence>
<accession>A0A1H6T516</accession>
<organism evidence="1 2">
    <name type="scientific">Deinococcus reticulitermitis</name>
    <dbReference type="NCBI Taxonomy" id="856736"/>
    <lineage>
        <taxon>Bacteria</taxon>
        <taxon>Thermotogati</taxon>
        <taxon>Deinococcota</taxon>
        <taxon>Deinococci</taxon>
        <taxon>Deinococcales</taxon>
        <taxon>Deinococcaceae</taxon>
        <taxon>Deinococcus</taxon>
    </lineage>
</organism>
<dbReference type="AlphaFoldDB" id="A0A1H6T516"/>
<dbReference type="EMBL" id="FNZA01000001">
    <property type="protein sequence ID" value="SEI71335.1"/>
    <property type="molecule type" value="Genomic_DNA"/>
</dbReference>
<gene>
    <name evidence="1" type="ORF">SAMN04488058_101413</name>
</gene>
<evidence type="ECO:0000313" key="2">
    <source>
        <dbReference type="Proteomes" id="UP000199223"/>
    </source>
</evidence>
<name>A0A1H6T516_9DEIO</name>
<reference evidence="2" key="1">
    <citation type="submission" date="2016-10" db="EMBL/GenBank/DDBJ databases">
        <authorList>
            <person name="Varghese N."/>
            <person name="Submissions S."/>
        </authorList>
    </citation>
    <scope>NUCLEOTIDE SEQUENCE [LARGE SCALE GENOMIC DNA]</scope>
    <source>
        <strain evidence="2">CGMCC 1.10218</strain>
    </source>
</reference>